<feature type="binding site" evidence="9">
    <location>
        <position position="292"/>
    </location>
    <ligand>
        <name>ATP</name>
        <dbReference type="ChEBI" id="CHEBI:30616"/>
    </ligand>
</feature>
<dbReference type="Proteomes" id="UP001595699">
    <property type="component" value="Unassembled WGS sequence"/>
</dbReference>
<dbReference type="PANTHER" id="PTHR43209">
    <property type="entry name" value="TRNA SULFURTRANSFERASE"/>
    <property type="match status" value="1"/>
</dbReference>
<dbReference type="InterPro" id="IPR014729">
    <property type="entry name" value="Rossmann-like_a/b/a_fold"/>
</dbReference>
<comment type="catalytic activity">
    <reaction evidence="9">
        <text>[ThiS sulfur-carrier protein]-C-terminal Gly-Gly-AMP + S-sulfanyl-L-cysteinyl-[cysteine desulfurase] + AH2 = [ThiS sulfur-carrier protein]-C-terminal-Gly-aminoethanethioate + L-cysteinyl-[cysteine desulfurase] + A + AMP + 2 H(+)</text>
        <dbReference type="Rhea" id="RHEA:43340"/>
        <dbReference type="Rhea" id="RHEA-COMP:12157"/>
        <dbReference type="Rhea" id="RHEA-COMP:12158"/>
        <dbReference type="Rhea" id="RHEA-COMP:12910"/>
        <dbReference type="Rhea" id="RHEA-COMP:19908"/>
        <dbReference type="ChEBI" id="CHEBI:13193"/>
        <dbReference type="ChEBI" id="CHEBI:15378"/>
        <dbReference type="ChEBI" id="CHEBI:17499"/>
        <dbReference type="ChEBI" id="CHEBI:29950"/>
        <dbReference type="ChEBI" id="CHEBI:61963"/>
        <dbReference type="ChEBI" id="CHEBI:90618"/>
        <dbReference type="ChEBI" id="CHEBI:232372"/>
        <dbReference type="ChEBI" id="CHEBI:456215"/>
    </reaction>
</comment>
<evidence type="ECO:0000256" key="9">
    <source>
        <dbReference type="HAMAP-Rule" id="MF_00021"/>
    </source>
</evidence>
<evidence type="ECO:0000256" key="1">
    <source>
        <dbReference type="ARBA" id="ARBA00004496"/>
    </source>
</evidence>
<dbReference type="RefSeq" id="WP_205118784.1">
    <property type="nucleotide sequence ID" value="NZ_JAFBCM010000001.1"/>
</dbReference>
<dbReference type="InterPro" id="IPR049961">
    <property type="entry name" value="ThiI_N"/>
</dbReference>
<dbReference type="HAMAP" id="MF_00021">
    <property type="entry name" value="ThiI"/>
    <property type="match status" value="1"/>
</dbReference>
<dbReference type="GO" id="GO:0140741">
    <property type="term" value="F:tRNA-uracil-4 sulfurtransferase activity"/>
    <property type="evidence" value="ECO:0007669"/>
    <property type="project" value="UniProtKB-EC"/>
</dbReference>
<name>A0ABV7YCY7_9ACTN</name>
<dbReference type="InterPro" id="IPR004114">
    <property type="entry name" value="THUMP_dom"/>
</dbReference>
<keyword evidence="7 9" id="KW-0694">RNA-binding</keyword>
<keyword evidence="12" id="KW-1185">Reference proteome</keyword>
<dbReference type="Pfam" id="PF22025">
    <property type="entry name" value="ThiI_fer"/>
    <property type="match status" value="1"/>
</dbReference>
<dbReference type="NCBIfam" id="TIGR00342">
    <property type="entry name" value="tRNA uracil 4-sulfurtransferase ThiI"/>
    <property type="match status" value="1"/>
</dbReference>
<evidence type="ECO:0000313" key="11">
    <source>
        <dbReference type="EMBL" id="MFC3762492.1"/>
    </source>
</evidence>
<dbReference type="InterPro" id="IPR049962">
    <property type="entry name" value="THUMP_ThiI"/>
</dbReference>
<dbReference type="Pfam" id="PF02926">
    <property type="entry name" value="THUMP"/>
    <property type="match status" value="1"/>
</dbReference>
<keyword evidence="5 9" id="KW-0547">Nucleotide-binding</keyword>
<sequence>MQPCVVLKYGELALKGRNRWRFEEVLLRNLRNTLADLPDVAIRRRNGVLVVHGAPLDVLIERGQIVLGLALVHRAAMVKPTLRAIERGVVALLREGKPASTFALRPRRRWKGFEADSHAIAVRVGDFVRERLGLKVDLTNPDVEVGIEVDRYEALLYTAKLPGQGGLPVGVNGRALTLLSGGYDSPVAGYRAMRRGLSSDYVHFSGMPFTSPQSIYKAYGLVTKLDKFRGGGSRLWVVSFGNAQRSLATAGAGNLQVLAQRRLMVRTASYLAKQIGADALITGDSLGQVASQTLANLVAVEDAAELPLLRPLLGWDKSEIVAEAERIGTAEISILPDEDCCTLFASPLAETRAEVPQLEKIERRLELDPIVEELIASAKVHDFPAKTT</sequence>
<dbReference type="Gene3D" id="3.40.50.620">
    <property type="entry name" value="HUPs"/>
    <property type="match status" value="1"/>
</dbReference>
<comment type="subcellular location">
    <subcellularLocation>
        <location evidence="1 9">Cytoplasm</location>
    </subcellularLocation>
</comment>
<keyword evidence="2 9" id="KW-0963">Cytoplasm</keyword>
<comment type="similarity">
    <text evidence="9">Belongs to the ThiI family.</text>
</comment>
<comment type="caution">
    <text evidence="11">The sequence shown here is derived from an EMBL/GenBank/DDBJ whole genome shotgun (WGS) entry which is preliminary data.</text>
</comment>
<dbReference type="PANTHER" id="PTHR43209:SF1">
    <property type="entry name" value="TRNA SULFURTRANSFERASE"/>
    <property type="match status" value="1"/>
</dbReference>
<evidence type="ECO:0000256" key="5">
    <source>
        <dbReference type="ARBA" id="ARBA00022741"/>
    </source>
</evidence>
<dbReference type="InterPro" id="IPR054173">
    <property type="entry name" value="ThiI_fer"/>
</dbReference>
<organism evidence="11 12">
    <name type="scientific">Tenggerimyces flavus</name>
    <dbReference type="NCBI Taxonomy" id="1708749"/>
    <lineage>
        <taxon>Bacteria</taxon>
        <taxon>Bacillati</taxon>
        <taxon>Actinomycetota</taxon>
        <taxon>Actinomycetes</taxon>
        <taxon>Propionibacteriales</taxon>
        <taxon>Nocardioidaceae</taxon>
        <taxon>Tenggerimyces</taxon>
    </lineage>
</organism>
<accession>A0ABV7YCY7</accession>
<dbReference type="PROSITE" id="PS51165">
    <property type="entry name" value="THUMP"/>
    <property type="match status" value="1"/>
</dbReference>
<comment type="function">
    <text evidence="9">Catalyzes the ATP-dependent transfer of a sulfur to tRNA to produce 4-thiouridine in position 8 of tRNAs, which functions as a near-UV photosensor. Also catalyzes the transfer of sulfur to the sulfur carrier protein ThiS, forming ThiS-thiocarboxylate. This is a step in the synthesis of thiazole, in the thiamine biosynthesis pathway. The sulfur is donated as persulfide by IscS.</text>
</comment>
<keyword evidence="8 9" id="KW-0784">Thiamine biosynthesis</keyword>
<comment type="catalytic activity">
    <reaction evidence="9">
        <text>[ThiI sulfur-carrier protein]-S-sulfanyl-L-cysteine + a uridine in tRNA + 2 reduced [2Fe-2S]-[ferredoxin] + ATP + H(+) = [ThiI sulfur-carrier protein]-L-cysteine + a 4-thiouridine in tRNA + 2 oxidized [2Fe-2S]-[ferredoxin] + AMP + diphosphate</text>
        <dbReference type="Rhea" id="RHEA:24176"/>
        <dbReference type="Rhea" id="RHEA-COMP:10000"/>
        <dbReference type="Rhea" id="RHEA-COMP:10001"/>
        <dbReference type="Rhea" id="RHEA-COMP:13337"/>
        <dbReference type="Rhea" id="RHEA-COMP:13338"/>
        <dbReference type="Rhea" id="RHEA-COMP:13339"/>
        <dbReference type="Rhea" id="RHEA-COMP:13340"/>
        <dbReference type="ChEBI" id="CHEBI:15378"/>
        <dbReference type="ChEBI" id="CHEBI:29950"/>
        <dbReference type="ChEBI" id="CHEBI:30616"/>
        <dbReference type="ChEBI" id="CHEBI:33019"/>
        <dbReference type="ChEBI" id="CHEBI:33737"/>
        <dbReference type="ChEBI" id="CHEBI:33738"/>
        <dbReference type="ChEBI" id="CHEBI:61963"/>
        <dbReference type="ChEBI" id="CHEBI:65315"/>
        <dbReference type="ChEBI" id="CHEBI:136798"/>
        <dbReference type="ChEBI" id="CHEBI:456215"/>
        <dbReference type="EC" id="2.8.1.4"/>
    </reaction>
</comment>
<dbReference type="Pfam" id="PF02568">
    <property type="entry name" value="ThiI"/>
    <property type="match status" value="1"/>
</dbReference>
<evidence type="ECO:0000256" key="4">
    <source>
        <dbReference type="ARBA" id="ARBA00022679"/>
    </source>
</evidence>
<dbReference type="InterPro" id="IPR003720">
    <property type="entry name" value="tRNA_STrfase"/>
</dbReference>
<dbReference type="EC" id="2.8.1.4" evidence="9"/>
<protein>
    <recommendedName>
        <fullName evidence="9">Probable tRNA sulfurtransferase</fullName>
        <ecNumber evidence="9">2.8.1.4</ecNumber>
    </recommendedName>
    <alternativeName>
        <fullName evidence="9">Sulfur carrier protein ThiS sulfurtransferase</fullName>
    </alternativeName>
    <alternativeName>
        <fullName evidence="9">Thiamine biosynthesis protein ThiI</fullName>
    </alternativeName>
    <alternativeName>
        <fullName evidence="9">tRNA 4-thiouridine synthase</fullName>
    </alternativeName>
</protein>
<comment type="pathway">
    <text evidence="9">Cofactor biosynthesis; thiamine diphosphate biosynthesis.</text>
</comment>
<keyword evidence="4 9" id="KW-0808">Transferase</keyword>
<dbReference type="CDD" id="cd01712">
    <property type="entry name" value="PPase_ThiI"/>
    <property type="match status" value="1"/>
</dbReference>
<evidence type="ECO:0000256" key="8">
    <source>
        <dbReference type="ARBA" id="ARBA00022977"/>
    </source>
</evidence>
<evidence type="ECO:0000313" key="12">
    <source>
        <dbReference type="Proteomes" id="UP001595699"/>
    </source>
</evidence>
<dbReference type="EMBL" id="JBHRZH010000015">
    <property type="protein sequence ID" value="MFC3762492.1"/>
    <property type="molecule type" value="Genomic_DNA"/>
</dbReference>
<dbReference type="InterPro" id="IPR050102">
    <property type="entry name" value="tRNA_sulfurtransferase_ThiI"/>
</dbReference>
<evidence type="ECO:0000259" key="10">
    <source>
        <dbReference type="PROSITE" id="PS51165"/>
    </source>
</evidence>
<dbReference type="InterPro" id="IPR020536">
    <property type="entry name" value="ThiI_AANH"/>
</dbReference>
<evidence type="ECO:0000256" key="7">
    <source>
        <dbReference type="ARBA" id="ARBA00022884"/>
    </source>
</evidence>
<feature type="binding site" evidence="9">
    <location>
        <begin position="203"/>
        <end position="204"/>
    </location>
    <ligand>
        <name>ATP</name>
        <dbReference type="ChEBI" id="CHEBI:30616"/>
    </ligand>
</feature>
<keyword evidence="3 9" id="KW-0820">tRNA-binding</keyword>
<dbReference type="SMART" id="SM00981">
    <property type="entry name" value="THUMP"/>
    <property type="match status" value="1"/>
</dbReference>
<gene>
    <name evidence="9 11" type="primary">thiI</name>
    <name evidence="11" type="ORF">ACFOUW_16745</name>
</gene>
<feature type="domain" description="THUMP" evidence="10">
    <location>
        <begin position="57"/>
        <end position="160"/>
    </location>
</feature>
<feature type="binding site" evidence="9">
    <location>
        <begin position="178"/>
        <end position="179"/>
    </location>
    <ligand>
        <name>ATP</name>
        <dbReference type="ChEBI" id="CHEBI:30616"/>
    </ligand>
</feature>
<evidence type="ECO:0000256" key="6">
    <source>
        <dbReference type="ARBA" id="ARBA00022840"/>
    </source>
</evidence>
<feature type="binding site" evidence="9">
    <location>
        <position position="283"/>
    </location>
    <ligand>
        <name>ATP</name>
        <dbReference type="ChEBI" id="CHEBI:30616"/>
    </ligand>
</feature>
<dbReference type="CDD" id="cd11716">
    <property type="entry name" value="THUMP_ThiI"/>
    <property type="match status" value="1"/>
</dbReference>
<feature type="binding site" evidence="9">
    <location>
        <position position="261"/>
    </location>
    <ligand>
        <name>ATP</name>
        <dbReference type="ChEBI" id="CHEBI:30616"/>
    </ligand>
</feature>
<keyword evidence="6 9" id="KW-0067">ATP-binding</keyword>
<evidence type="ECO:0000256" key="3">
    <source>
        <dbReference type="ARBA" id="ARBA00022555"/>
    </source>
</evidence>
<dbReference type="SUPFAM" id="SSF143437">
    <property type="entry name" value="THUMP domain-like"/>
    <property type="match status" value="1"/>
</dbReference>
<reference evidence="12" key="1">
    <citation type="journal article" date="2019" name="Int. J. Syst. Evol. Microbiol.">
        <title>The Global Catalogue of Microorganisms (GCM) 10K type strain sequencing project: providing services to taxonomists for standard genome sequencing and annotation.</title>
        <authorList>
            <consortium name="The Broad Institute Genomics Platform"/>
            <consortium name="The Broad Institute Genome Sequencing Center for Infectious Disease"/>
            <person name="Wu L."/>
            <person name="Ma J."/>
        </authorList>
    </citation>
    <scope>NUCLEOTIDE SEQUENCE [LARGE SCALE GENOMIC DNA]</scope>
    <source>
        <strain evidence="12">CGMCC 4.7241</strain>
    </source>
</reference>
<dbReference type="SUPFAM" id="SSF52402">
    <property type="entry name" value="Adenine nucleotide alpha hydrolases-like"/>
    <property type="match status" value="1"/>
</dbReference>
<proteinExistence type="inferred from homology"/>
<dbReference type="Gene3D" id="3.30.2130.30">
    <property type="match status" value="1"/>
</dbReference>
<evidence type="ECO:0000256" key="2">
    <source>
        <dbReference type="ARBA" id="ARBA00022490"/>
    </source>
</evidence>